<dbReference type="Proteomes" id="UP001198220">
    <property type="component" value="Unassembled WGS sequence"/>
</dbReference>
<dbReference type="SUPFAM" id="SSF53448">
    <property type="entry name" value="Nucleotide-diphospho-sugar transferases"/>
    <property type="match status" value="1"/>
</dbReference>
<organism evidence="2 3">
    <name type="scientific">Hominiventricola filiformis</name>
    <dbReference type="NCBI Taxonomy" id="2885352"/>
    <lineage>
        <taxon>Bacteria</taxon>
        <taxon>Bacillati</taxon>
        <taxon>Bacillota</taxon>
        <taxon>Clostridia</taxon>
        <taxon>Lachnospirales</taxon>
        <taxon>Lachnospiraceae</taxon>
        <taxon>Hominiventricola</taxon>
    </lineage>
</organism>
<dbReference type="AlphaFoldDB" id="A0AAE3A8Y6"/>
<dbReference type="InterPro" id="IPR029044">
    <property type="entry name" value="Nucleotide-diphossugar_trans"/>
</dbReference>
<keyword evidence="3" id="KW-1185">Reference proteome</keyword>
<dbReference type="CDD" id="cd06433">
    <property type="entry name" value="GT_2_WfgS_like"/>
    <property type="match status" value="1"/>
</dbReference>
<proteinExistence type="predicted"/>
<dbReference type="InterPro" id="IPR050834">
    <property type="entry name" value="Glycosyltransf_2"/>
</dbReference>
<dbReference type="InterPro" id="IPR001173">
    <property type="entry name" value="Glyco_trans_2-like"/>
</dbReference>
<protein>
    <submittedName>
        <fullName evidence="2">Glycosyltransferase</fullName>
    </submittedName>
</protein>
<dbReference type="PANTHER" id="PTHR43685">
    <property type="entry name" value="GLYCOSYLTRANSFERASE"/>
    <property type="match status" value="1"/>
</dbReference>
<evidence type="ECO:0000313" key="2">
    <source>
        <dbReference type="EMBL" id="MCC2125340.1"/>
    </source>
</evidence>
<evidence type="ECO:0000259" key="1">
    <source>
        <dbReference type="Pfam" id="PF00535"/>
    </source>
</evidence>
<gene>
    <name evidence="2" type="ORF">LKD36_04005</name>
</gene>
<dbReference type="RefSeq" id="WP_308458790.1">
    <property type="nucleotide sequence ID" value="NZ_JAJEPS010000002.1"/>
</dbReference>
<reference evidence="2 3" key="1">
    <citation type="submission" date="2021-10" db="EMBL/GenBank/DDBJ databases">
        <title>Anaerobic single-cell dispensing facilitates the cultivation of human gut bacteria.</title>
        <authorList>
            <person name="Afrizal A."/>
        </authorList>
    </citation>
    <scope>NUCLEOTIDE SEQUENCE [LARGE SCALE GENOMIC DNA]</scope>
    <source>
        <strain evidence="2 3">CLA-AA-H276</strain>
    </source>
</reference>
<accession>A0AAE3A8Y6</accession>
<feature type="domain" description="Glycosyltransferase 2-like" evidence="1">
    <location>
        <begin position="7"/>
        <end position="134"/>
    </location>
</feature>
<dbReference type="EMBL" id="JAJEPS010000002">
    <property type="protein sequence ID" value="MCC2125340.1"/>
    <property type="molecule type" value="Genomic_DNA"/>
</dbReference>
<sequence length="262" mass="30703">MSTPVLSIITVCFNACNELQNTVKNVLAQEWTNFEYLVIDGASTDDTVSFLEQSTTLFAAKKIPFHFISEKDHGIYDAMNKGIRIASGDWLLFLNAGDLLYKPNILRKVFEISHSADILYGDTICVYQGQQKKYSALPLKNLIYEMAFCHQSAFISKQLLSKYPYDTTFKVCADHYFFLQMYLQKKSFDYLPFPVSIYEIAGFSDKNKLLSHQEKHRMQKQLGVFHFSPIWFFRELNFYFKYFIKILFGQNFINLVRKKRLH</sequence>
<dbReference type="Pfam" id="PF00535">
    <property type="entry name" value="Glycos_transf_2"/>
    <property type="match status" value="1"/>
</dbReference>
<dbReference type="PANTHER" id="PTHR43685:SF2">
    <property type="entry name" value="GLYCOSYLTRANSFERASE 2-LIKE DOMAIN-CONTAINING PROTEIN"/>
    <property type="match status" value="1"/>
</dbReference>
<name>A0AAE3A8Y6_9FIRM</name>
<comment type="caution">
    <text evidence="2">The sequence shown here is derived from an EMBL/GenBank/DDBJ whole genome shotgun (WGS) entry which is preliminary data.</text>
</comment>
<evidence type="ECO:0000313" key="3">
    <source>
        <dbReference type="Proteomes" id="UP001198220"/>
    </source>
</evidence>
<dbReference type="Gene3D" id="3.90.550.10">
    <property type="entry name" value="Spore Coat Polysaccharide Biosynthesis Protein SpsA, Chain A"/>
    <property type="match status" value="1"/>
</dbReference>